<gene>
    <name evidence="1" type="ORF">B296_00012805</name>
</gene>
<sequence>MPSPTHYEGDGIGVAMPLGCGLLHRMLLVCHWRADSKRSSASGSERPSIARGIDVDLCSDDLDEVLQLDRLYGQQFSPHARVTWGRRGGSSLRGQGGVTCIEEAQVDDSLHAFAEARLIYNVSKRFHCSLASQPLTILISHHSFLAYTISLFPLVERHTTLFDHSIMVPMLHSAYRWPHPSPSSLQQPPISHLPPILSLLLPLPPSPFFPSPAASIATCTMLPASTGAISHCHLCPSTATSPATAAATHLLLQHMQSLSLLLLPSSPLAPTVSLPLPLLSPTPTPLLHLLDAVISSPFSQPHDLLLQSFPCASIGDDVVAPPFQPSSSQTHLC</sequence>
<evidence type="ECO:0000313" key="1">
    <source>
        <dbReference type="EMBL" id="RRT76366.1"/>
    </source>
</evidence>
<name>A0A427AJK5_ENSVE</name>
<dbReference type="Proteomes" id="UP000287651">
    <property type="component" value="Unassembled WGS sequence"/>
</dbReference>
<accession>A0A427AJK5</accession>
<comment type="caution">
    <text evidence="1">The sequence shown here is derived from an EMBL/GenBank/DDBJ whole genome shotgun (WGS) entry which is preliminary data.</text>
</comment>
<organism evidence="1 2">
    <name type="scientific">Ensete ventricosum</name>
    <name type="common">Abyssinian banana</name>
    <name type="synonym">Musa ensete</name>
    <dbReference type="NCBI Taxonomy" id="4639"/>
    <lineage>
        <taxon>Eukaryota</taxon>
        <taxon>Viridiplantae</taxon>
        <taxon>Streptophyta</taxon>
        <taxon>Embryophyta</taxon>
        <taxon>Tracheophyta</taxon>
        <taxon>Spermatophyta</taxon>
        <taxon>Magnoliopsida</taxon>
        <taxon>Liliopsida</taxon>
        <taxon>Zingiberales</taxon>
        <taxon>Musaceae</taxon>
        <taxon>Ensete</taxon>
    </lineage>
</organism>
<protein>
    <submittedName>
        <fullName evidence="1">Uncharacterized protein</fullName>
    </submittedName>
</protein>
<dbReference type="AlphaFoldDB" id="A0A427AJK5"/>
<proteinExistence type="predicted"/>
<reference evidence="1 2" key="1">
    <citation type="journal article" date="2014" name="Agronomy (Basel)">
        <title>A Draft Genome Sequence for Ensete ventricosum, the Drought-Tolerant Tree Against Hunger.</title>
        <authorList>
            <person name="Harrison J."/>
            <person name="Moore K.A."/>
            <person name="Paszkiewicz K."/>
            <person name="Jones T."/>
            <person name="Grant M."/>
            <person name="Ambacheew D."/>
            <person name="Muzemil S."/>
            <person name="Studholme D.J."/>
        </authorList>
    </citation>
    <scope>NUCLEOTIDE SEQUENCE [LARGE SCALE GENOMIC DNA]</scope>
</reference>
<evidence type="ECO:0000313" key="2">
    <source>
        <dbReference type="Proteomes" id="UP000287651"/>
    </source>
</evidence>
<dbReference type="EMBL" id="AMZH03002212">
    <property type="protein sequence ID" value="RRT76366.1"/>
    <property type="molecule type" value="Genomic_DNA"/>
</dbReference>